<dbReference type="PANTHER" id="PTHR42886:SF53">
    <property type="entry name" value="ALPHA_BETA-HYDROLASES SUPERFAMILY PROTEIN"/>
    <property type="match status" value="1"/>
</dbReference>
<dbReference type="InterPro" id="IPR029058">
    <property type="entry name" value="AB_hydrolase_fold"/>
</dbReference>
<name>A0A0E9NSW4_SAICN</name>
<dbReference type="STRING" id="698492.A0A0E9NSW4"/>
<dbReference type="SUPFAM" id="SSF53474">
    <property type="entry name" value="alpha/beta-Hydrolases"/>
    <property type="match status" value="1"/>
</dbReference>
<sequence length="569" mass="65036">MSVQEERISIPGPLGEAIVGQLRVNDPQSDKCILILHGHLGHKDYLFLKYLAEEYEGNSFRLDFRGNGESDGDWDRPRLFKDDYADLDAVTDHLRRERKYQIYAIVGHSRGGQVALLYAHHRPDLRIPLLVNASGRYFGSGLRDRYLMRSKTMAEEGGATDKIKVKHTGEVKAKRTPWEEIEANSNIDLSVIEHFPPDVNVLTMMGTRDHIVPPNEVQYFANLLAGRHTLQMVEGADHNYYAPTGEPSPHLPDLEPRHNFNPDVAKYIANWLSSESERKRFWKRSQWIGGTRRFKMDVEGTANFRDLGGWKNEGEQWVRKGWIFRSADLCGVTERGADVMRKLNIKVAYDLRSDPELKKSGWGELEGVQRCHNPVFKEEDYSPEKLAQRFANYHNGIEGFLKAYKTILQHGGHAFRTVLLHLRDCPDEGLVIHCKAGKDRTGVICALILKLAGVDDETVAREYELTTEGLKDEHDKIIASLPTSSDEDLNNPKKAALSSLMSSKYESMMVTLKMLQERFGGAERYVKEYCGMTDEDVKKIRENLLVGSEIDWVWRHQGRARRNSQESRL</sequence>
<comment type="caution">
    <text evidence="2">The sequence shown here is derived from an EMBL/GenBank/DDBJ whole genome shotgun (WGS) entry which is preliminary data.</text>
</comment>
<dbReference type="InterPro" id="IPR026893">
    <property type="entry name" value="Tyr/Ser_Pase_IphP-type"/>
</dbReference>
<reference evidence="2 3" key="3">
    <citation type="journal article" date="2015" name="Genome Announc.">
        <title>Draft Genome Sequence of the Archiascomycetous Yeast Saitoella complicata.</title>
        <authorList>
            <person name="Yamauchi K."/>
            <person name="Kondo S."/>
            <person name="Hamamoto M."/>
            <person name="Takahashi Y."/>
            <person name="Ogura Y."/>
            <person name="Hayashi T."/>
            <person name="Nishida H."/>
        </authorList>
    </citation>
    <scope>NUCLEOTIDE SEQUENCE [LARGE SCALE GENOMIC DNA]</scope>
    <source>
        <strain evidence="2 3">NRRL Y-17804</strain>
    </source>
</reference>
<dbReference type="AlphaFoldDB" id="A0A0E9NSW4"/>
<dbReference type="InterPro" id="IPR022742">
    <property type="entry name" value="Hydrolase_4"/>
</dbReference>
<dbReference type="Pfam" id="PF13350">
    <property type="entry name" value="Y_phosphatase3"/>
    <property type="match status" value="1"/>
</dbReference>
<proteinExistence type="predicted"/>
<gene>
    <name evidence="2" type="ORF">G7K_6909-t1</name>
</gene>
<evidence type="ECO:0000313" key="2">
    <source>
        <dbReference type="EMBL" id="GAO52843.1"/>
    </source>
</evidence>
<dbReference type="OMA" id="RNYCYQK"/>
<dbReference type="Pfam" id="PF12146">
    <property type="entry name" value="Hydrolase_4"/>
    <property type="match status" value="1"/>
</dbReference>
<keyword evidence="3" id="KW-1185">Reference proteome</keyword>
<dbReference type="EMBL" id="BACD03000094">
    <property type="protein sequence ID" value="GAO52843.1"/>
    <property type="molecule type" value="Genomic_DNA"/>
</dbReference>
<dbReference type="PROSITE" id="PS50056">
    <property type="entry name" value="TYR_PHOSPHATASE_2"/>
    <property type="match status" value="1"/>
</dbReference>
<evidence type="ECO:0000259" key="1">
    <source>
        <dbReference type="PROSITE" id="PS50056"/>
    </source>
</evidence>
<dbReference type="GO" id="GO:0004721">
    <property type="term" value="F:phosphoprotein phosphatase activity"/>
    <property type="evidence" value="ECO:0007669"/>
    <property type="project" value="InterPro"/>
</dbReference>
<reference evidence="2 3" key="2">
    <citation type="journal article" date="2014" name="J. Gen. Appl. Microbiol.">
        <title>The early diverging ascomycetous budding yeast Saitoella complicata has three histone deacetylases belonging to the Clr6, Hos2, and Rpd3 lineages.</title>
        <authorList>
            <person name="Nishida H."/>
            <person name="Matsumoto T."/>
            <person name="Kondo S."/>
            <person name="Hamamoto M."/>
            <person name="Yoshikawa H."/>
        </authorList>
    </citation>
    <scope>NUCLEOTIDE SEQUENCE [LARGE SCALE GENOMIC DNA]</scope>
    <source>
        <strain evidence="2 3">NRRL Y-17804</strain>
    </source>
</reference>
<dbReference type="PROSITE" id="PS00383">
    <property type="entry name" value="TYR_PHOSPHATASE_1"/>
    <property type="match status" value="1"/>
</dbReference>
<dbReference type="InterPro" id="IPR000387">
    <property type="entry name" value="Tyr_Pase_dom"/>
</dbReference>
<dbReference type="Gene3D" id="3.40.50.1820">
    <property type="entry name" value="alpha/beta hydrolase"/>
    <property type="match status" value="1"/>
</dbReference>
<dbReference type="RefSeq" id="XP_019023776.1">
    <property type="nucleotide sequence ID" value="XM_019166872.1"/>
</dbReference>
<dbReference type="OrthoDB" id="449382at2759"/>
<reference evidence="2 3" key="1">
    <citation type="journal article" date="2011" name="J. Gen. Appl. Microbiol.">
        <title>Draft genome sequencing of the enigmatic yeast Saitoella complicata.</title>
        <authorList>
            <person name="Nishida H."/>
            <person name="Hamamoto M."/>
            <person name="Sugiyama J."/>
        </authorList>
    </citation>
    <scope>NUCLEOTIDE SEQUENCE [LARGE SCALE GENOMIC DNA]</scope>
    <source>
        <strain evidence="2 3">NRRL Y-17804</strain>
    </source>
</reference>
<protein>
    <recommendedName>
        <fullName evidence="1">Tyrosine specific protein phosphatases domain-containing protein</fullName>
    </recommendedName>
</protein>
<accession>A0A0E9NSW4</accession>
<dbReference type="SUPFAM" id="SSF52799">
    <property type="entry name" value="(Phosphotyrosine protein) phosphatases II"/>
    <property type="match status" value="1"/>
</dbReference>
<feature type="domain" description="Tyrosine specific protein phosphatases" evidence="1">
    <location>
        <begin position="398"/>
        <end position="478"/>
    </location>
</feature>
<dbReference type="PANTHER" id="PTHR42886">
    <property type="entry name" value="RE40534P-RELATED"/>
    <property type="match status" value="1"/>
</dbReference>
<dbReference type="Gene3D" id="3.90.190.10">
    <property type="entry name" value="Protein tyrosine phosphatase superfamily"/>
    <property type="match status" value="1"/>
</dbReference>
<dbReference type="InterPro" id="IPR016130">
    <property type="entry name" value="Tyr_Pase_AS"/>
</dbReference>
<evidence type="ECO:0000313" key="3">
    <source>
        <dbReference type="Proteomes" id="UP000033140"/>
    </source>
</evidence>
<dbReference type="Proteomes" id="UP000033140">
    <property type="component" value="Unassembled WGS sequence"/>
</dbReference>
<dbReference type="InterPro" id="IPR029021">
    <property type="entry name" value="Prot-tyrosine_phosphatase-like"/>
</dbReference>
<organism evidence="2 3">
    <name type="scientific">Saitoella complicata (strain BCRC 22490 / CBS 7301 / JCM 7358 / NBRC 10748 / NRRL Y-17804)</name>
    <dbReference type="NCBI Taxonomy" id="698492"/>
    <lineage>
        <taxon>Eukaryota</taxon>
        <taxon>Fungi</taxon>
        <taxon>Dikarya</taxon>
        <taxon>Ascomycota</taxon>
        <taxon>Taphrinomycotina</taxon>
        <taxon>Taphrinomycotina incertae sedis</taxon>
        <taxon>Saitoella</taxon>
    </lineage>
</organism>